<dbReference type="InterPro" id="IPR025110">
    <property type="entry name" value="AMP-bd_C"/>
</dbReference>
<comment type="caution">
    <text evidence="3">The sequence shown here is derived from an EMBL/GenBank/DDBJ whole genome shotgun (WGS) entry which is preliminary data.</text>
</comment>
<dbReference type="CDD" id="cd04433">
    <property type="entry name" value="AFD_class_I"/>
    <property type="match status" value="1"/>
</dbReference>
<dbReference type="PANTHER" id="PTHR43767">
    <property type="entry name" value="LONG-CHAIN-FATTY-ACID--COA LIGASE"/>
    <property type="match status" value="1"/>
</dbReference>
<reference evidence="4" key="1">
    <citation type="journal article" date="2019" name="Int. J. Syst. Evol. Microbiol.">
        <title>The Global Catalogue of Microorganisms (GCM) 10K type strain sequencing project: providing services to taxonomists for standard genome sequencing and annotation.</title>
        <authorList>
            <consortium name="The Broad Institute Genomics Platform"/>
            <consortium name="The Broad Institute Genome Sequencing Center for Infectious Disease"/>
            <person name="Wu L."/>
            <person name="Ma J."/>
        </authorList>
    </citation>
    <scope>NUCLEOTIDE SEQUENCE [LARGE SCALE GENOMIC DNA]</scope>
    <source>
        <strain evidence="4">JCM 13249</strain>
    </source>
</reference>
<dbReference type="Proteomes" id="UP001500655">
    <property type="component" value="Unassembled WGS sequence"/>
</dbReference>
<dbReference type="GO" id="GO:0016874">
    <property type="term" value="F:ligase activity"/>
    <property type="evidence" value="ECO:0007669"/>
    <property type="project" value="UniProtKB-KW"/>
</dbReference>
<keyword evidence="4" id="KW-1185">Reference proteome</keyword>
<dbReference type="Pfam" id="PF00501">
    <property type="entry name" value="AMP-binding"/>
    <property type="match status" value="1"/>
</dbReference>
<accession>A0ABP4W1M0</accession>
<dbReference type="PANTHER" id="PTHR43767:SF1">
    <property type="entry name" value="NONRIBOSOMAL PEPTIDE SYNTHASE PES1 (EUROFUNG)-RELATED"/>
    <property type="match status" value="1"/>
</dbReference>
<evidence type="ECO:0000313" key="3">
    <source>
        <dbReference type="EMBL" id="GAA1742048.1"/>
    </source>
</evidence>
<protein>
    <submittedName>
        <fullName evidence="3">Fatty acid--CoA ligase family protein</fullName>
    </submittedName>
</protein>
<dbReference type="RefSeq" id="WP_344077518.1">
    <property type="nucleotide sequence ID" value="NZ_BAAALS010000004.1"/>
</dbReference>
<feature type="domain" description="AMP-dependent synthetase/ligase" evidence="1">
    <location>
        <begin position="22"/>
        <end position="352"/>
    </location>
</feature>
<feature type="domain" description="AMP-binding enzyme C-terminal" evidence="2">
    <location>
        <begin position="403"/>
        <end position="477"/>
    </location>
</feature>
<sequence>MPTSADPPPYPGPVLDLLAAAGDRAVFEHGARRVGGARLLSLVHRIAAGLRAAGVGPGSGVAMMVGVTPEAFAAILAAHVVGARVAGVRPGLAGDHLRDILRRDVDVVVTDAAAPPAAPRVLTVDALLAAPDGAGPPPLAARPGDVARLIYTSGSTGRPKACAQTYAALSAAWTARPDAWPPVIRDLATRLDRHLVFGSLSSQVMMEYGVLALAAGGTMVVPDSPALPDALVRHRASSSVITVARLRRLVAGQRRAPVDLSGLRALMVSGSPIDAGALREARDVLGPVVFHGYGQTETGMISMAGPSDVSGSVGHPPDAVDVVVRGPDGAPVPAGVDGELFVRTPAQAIGYWADPAETAEVFTDGWVRTRDLGHLDADGRLYLTGRTRDVIIVNANLYYAGPIERVLAGHPDVAEAYVVAAPDEATGEAAHAFVVPADGRAPDLDALRGLVAAQVGQECAPATITIIDAVPLAASGKPDKGALAAGAARSPGRAGP</sequence>
<dbReference type="Gene3D" id="3.30.300.30">
    <property type="match status" value="1"/>
</dbReference>
<dbReference type="PROSITE" id="PS00455">
    <property type="entry name" value="AMP_BINDING"/>
    <property type="match status" value="1"/>
</dbReference>
<evidence type="ECO:0000259" key="2">
    <source>
        <dbReference type="Pfam" id="PF13193"/>
    </source>
</evidence>
<dbReference type="InterPro" id="IPR000873">
    <property type="entry name" value="AMP-dep_synth/lig_dom"/>
</dbReference>
<dbReference type="InterPro" id="IPR045851">
    <property type="entry name" value="AMP-bd_C_sf"/>
</dbReference>
<name>A0ABP4W1M0_9ACTN</name>
<evidence type="ECO:0000259" key="1">
    <source>
        <dbReference type="Pfam" id="PF00501"/>
    </source>
</evidence>
<dbReference type="InterPro" id="IPR050237">
    <property type="entry name" value="ATP-dep_AMP-bd_enzyme"/>
</dbReference>
<dbReference type="InterPro" id="IPR042099">
    <property type="entry name" value="ANL_N_sf"/>
</dbReference>
<dbReference type="SUPFAM" id="SSF56801">
    <property type="entry name" value="Acetyl-CoA synthetase-like"/>
    <property type="match status" value="1"/>
</dbReference>
<dbReference type="EMBL" id="BAAALS010000004">
    <property type="protein sequence ID" value="GAA1742048.1"/>
    <property type="molecule type" value="Genomic_DNA"/>
</dbReference>
<dbReference type="Gene3D" id="3.40.50.12780">
    <property type="entry name" value="N-terminal domain of ligase-like"/>
    <property type="match status" value="1"/>
</dbReference>
<dbReference type="InterPro" id="IPR020845">
    <property type="entry name" value="AMP-binding_CS"/>
</dbReference>
<gene>
    <name evidence="3" type="ORF">GCM10009681_11050</name>
</gene>
<organism evidence="3 4">
    <name type="scientific">Luedemannella helvata</name>
    <dbReference type="NCBI Taxonomy" id="349315"/>
    <lineage>
        <taxon>Bacteria</taxon>
        <taxon>Bacillati</taxon>
        <taxon>Actinomycetota</taxon>
        <taxon>Actinomycetes</taxon>
        <taxon>Micromonosporales</taxon>
        <taxon>Micromonosporaceae</taxon>
        <taxon>Luedemannella</taxon>
    </lineage>
</organism>
<proteinExistence type="predicted"/>
<evidence type="ECO:0000313" key="4">
    <source>
        <dbReference type="Proteomes" id="UP001500655"/>
    </source>
</evidence>
<dbReference type="Pfam" id="PF13193">
    <property type="entry name" value="AMP-binding_C"/>
    <property type="match status" value="1"/>
</dbReference>
<keyword evidence="3" id="KW-0436">Ligase</keyword>